<evidence type="ECO:0000313" key="1">
    <source>
        <dbReference type="EMBL" id="VFJ67979.1"/>
    </source>
</evidence>
<protein>
    <submittedName>
        <fullName evidence="1">Uncharacterized protein</fullName>
    </submittedName>
</protein>
<name>A0A450TKF9_9GAMM</name>
<dbReference type="AlphaFoldDB" id="A0A450TKF9"/>
<organism evidence="1">
    <name type="scientific">Candidatus Kentrum sp. FW</name>
    <dbReference type="NCBI Taxonomy" id="2126338"/>
    <lineage>
        <taxon>Bacteria</taxon>
        <taxon>Pseudomonadati</taxon>
        <taxon>Pseudomonadota</taxon>
        <taxon>Gammaproteobacteria</taxon>
        <taxon>Candidatus Kentrum</taxon>
    </lineage>
</organism>
<accession>A0A450TKF9</accession>
<gene>
    <name evidence="1" type="ORF">BECKFW1821C_GA0114237_101329</name>
</gene>
<reference evidence="1" key="1">
    <citation type="submission" date="2019-02" db="EMBL/GenBank/DDBJ databases">
        <authorList>
            <person name="Gruber-Vodicka R. H."/>
            <person name="Seah K. B. B."/>
        </authorList>
    </citation>
    <scope>NUCLEOTIDE SEQUENCE</scope>
    <source>
        <strain evidence="1">BECK_BZ131</strain>
    </source>
</reference>
<sequence length="114" mass="12717">MDEHSGIYSFPRALRRNRTVSEALRFPRRRVGTRKPASFEFALRLRSGTRGPPLDFARGPIPKCGGERSRTTVSLVPELLFGNPLIRSSASGPVGNHSQFIESEDVIEGCVYSW</sequence>
<dbReference type="EMBL" id="CAADFE010000013">
    <property type="protein sequence ID" value="VFJ67979.1"/>
    <property type="molecule type" value="Genomic_DNA"/>
</dbReference>
<proteinExistence type="predicted"/>